<organism evidence="3 4">
    <name type="scientific">Thermogladius calderae (strain DSM 22663 / VKM B-2946 / 1633)</name>
    <dbReference type="NCBI Taxonomy" id="1184251"/>
    <lineage>
        <taxon>Archaea</taxon>
        <taxon>Thermoproteota</taxon>
        <taxon>Thermoprotei</taxon>
        <taxon>Desulfurococcales</taxon>
        <taxon>Desulfurococcaceae</taxon>
        <taxon>Thermogladius</taxon>
    </lineage>
</organism>
<dbReference type="GO" id="GO:0016491">
    <property type="term" value="F:oxidoreductase activity"/>
    <property type="evidence" value="ECO:0007669"/>
    <property type="project" value="UniProtKB-KW"/>
</dbReference>
<dbReference type="InterPro" id="IPR020471">
    <property type="entry name" value="AKR"/>
</dbReference>
<dbReference type="FunCoup" id="I3TD58">
    <property type="interactions" value="24"/>
</dbReference>
<reference evidence="3 4" key="1">
    <citation type="journal article" date="2012" name="J. Bacteriol.">
        <title>Complete genome sequence of the hyperthermophilic cellulolytic Crenarchaeon 'Thermogladius cellulolyticus' 1633.</title>
        <authorList>
            <person name="Mardanov A.V."/>
            <person name="Kochetkova T.V."/>
            <person name="Beletsky A.V."/>
            <person name="Bonch-Osmolovskaya E.A."/>
            <person name="Ravin N.V."/>
            <person name="Skryabin K.G."/>
        </authorList>
    </citation>
    <scope>NUCLEOTIDE SEQUENCE [LARGE SCALE GENOMIC DNA]</scope>
    <source>
        <strain evidence="4">DSM 22663 / VKM B-2946 / 1633</strain>
    </source>
</reference>
<dbReference type="STRING" id="1184251.TCELL_0271"/>
<keyword evidence="4" id="KW-1185">Reference proteome</keyword>
<protein>
    <submittedName>
        <fullName evidence="3">Aldo/keto reductase</fullName>
    </submittedName>
</protein>
<dbReference type="PANTHER" id="PTHR43364">
    <property type="entry name" value="NADH-SPECIFIC METHYLGLYOXAL REDUCTASE-RELATED"/>
    <property type="match status" value="1"/>
</dbReference>
<proteinExistence type="predicted"/>
<dbReference type="InParanoid" id="I3TD58"/>
<dbReference type="InterPro" id="IPR050523">
    <property type="entry name" value="AKR_Detox_Biosynth"/>
</dbReference>
<dbReference type="Gene3D" id="3.20.20.100">
    <property type="entry name" value="NADP-dependent oxidoreductase domain"/>
    <property type="match status" value="1"/>
</dbReference>
<dbReference type="PANTHER" id="PTHR43364:SF4">
    <property type="entry name" value="NAD(P)-LINKED OXIDOREDUCTASE SUPERFAMILY PROTEIN"/>
    <property type="match status" value="1"/>
</dbReference>
<dbReference type="HOGENOM" id="CLU_023205_2_3_2"/>
<evidence type="ECO:0000313" key="4">
    <source>
        <dbReference type="Proteomes" id="UP000005270"/>
    </source>
</evidence>
<dbReference type="SUPFAM" id="SSF51430">
    <property type="entry name" value="NAD(P)-linked oxidoreductase"/>
    <property type="match status" value="1"/>
</dbReference>
<dbReference type="PRINTS" id="PR00069">
    <property type="entry name" value="ALDKETRDTASE"/>
</dbReference>
<dbReference type="Pfam" id="PF00248">
    <property type="entry name" value="Aldo_ket_red"/>
    <property type="match status" value="1"/>
</dbReference>
<dbReference type="InterPro" id="IPR023210">
    <property type="entry name" value="NADP_OxRdtase_dom"/>
</dbReference>
<dbReference type="InterPro" id="IPR036812">
    <property type="entry name" value="NAD(P)_OxRdtase_dom_sf"/>
</dbReference>
<dbReference type="InterPro" id="IPR018170">
    <property type="entry name" value="Aldo/ket_reductase_CS"/>
</dbReference>
<feature type="domain" description="NADP-dependent oxidoreductase" evidence="2">
    <location>
        <begin position="21"/>
        <end position="311"/>
    </location>
</feature>
<dbReference type="Proteomes" id="UP000005270">
    <property type="component" value="Chromosome"/>
</dbReference>
<dbReference type="KEGG" id="thg:TCELL_0271"/>
<dbReference type="AlphaFoldDB" id="I3TD58"/>
<sequence>MVLVLMEYVELGWSDLKISRVGLGTWQFSETWGLVDYEKAKAVVAKAIELGINFFDTAMVYGRGMSETFLGKALKELGAKRDDVVIATKIPGEFLQPEDVFKAVDRSLKRLEVSYIDLLQIHHPPTHHNFPTSKYAKALERLVVQGVVRYLGVSNYPLALIEDLRSSLSVTDIVSMQYRFNLVERWSEEELIPYAEANDLTFIPWSPLAKGALSGKYNSENIKQFTDLRKNEPVFYEENFVKVMPLVNLLIEIGKKYGKTPSQVALNWLINYSPVIVPIPGAKTPEQVAENAGAVGWKLSYEDWRTIDELSRSIKITYVTW</sequence>
<evidence type="ECO:0000259" key="2">
    <source>
        <dbReference type="Pfam" id="PF00248"/>
    </source>
</evidence>
<accession>I3TD58</accession>
<gene>
    <name evidence="3" type="ordered locus">TCELL_0271</name>
</gene>
<dbReference type="eggNOG" id="arCOG01618">
    <property type="taxonomic scope" value="Archaea"/>
</dbReference>
<dbReference type="EMBL" id="CP003531">
    <property type="protein sequence ID" value="AFK50696.1"/>
    <property type="molecule type" value="Genomic_DNA"/>
</dbReference>
<dbReference type="PROSITE" id="PS00062">
    <property type="entry name" value="ALDOKETO_REDUCTASE_2"/>
    <property type="match status" value="1"/>
</dbReference>
<evidence type="ECO:0000313" key="3">
    <source>
        <dbReference type="EMBL" id="AFK50696.1"/>
    </source>
</evidence>
<dbReference type="CDD" id="cd19084">
    <property type="entry name" value="AKR_AKR11B1-like"/>
    <property type="match status" value="1"/>
</dbReference>
<keyword evidence="1" id="KW-0560">Oxidoreductase</keyword>
<evidence type="ECO:0000256" key="1">
    <source>
        <dbReference type="ARBA" id="ARBA00023002"/>
    </source>
</evidence>
<name>I3TD58_THEC1</name>